<dbReference type="EMBL" id="JACHVS010000002">
    <property type="protein sequence ID" value="MBB2997481.1"/>
    <property type="molecule type" value="Genomic_DNA"/>
</dbReference>
<feature type="transmembrane region" description="Helical" evidence="1">
    <location>
        <begin position="16"/>
        <end position="36"/>
    </location>
</feature>
<comment type="caution">
    <text evidence="2">The sequence shown here is derived from an EMBL/GenBank/DDBJ whole genome shotgun (WGS) entry which is preliminary data.</text>
</comment>
<protein>
    <recommendedName>
        <fullName evidence="4">MacB-like periplasmic core domain-containing protein</fullName>
    </recommendedName>
</protein>
<keyword evidence="3" id="KW-1185">Reference proteome</keyword>
<gene>
    <name evidence="2" type="ORF">E9229_003728</name>
</gene>
<reference evidence="2 3" key="1">
    <citation type="submission" date="2020-08" db="EMBL/GenBank/DDBJ databases">
        <title>Sequencing the genomes of 1000 actinobacteria strains.</title>
        <authorList>
            <person name="Klenk H.-P."/>
        </authorList>
    </citation>
    <scope>NUCLEOTIDE SEQUENCE [LARGE SCALE GENOMIC DNA]</scope>
    <source>
        <strain evidence="2 3">DSM 22826</strain>
    </source>
</reference>
<accession>A0A839QZS3</accession>
<evidence type="ECO:0000256" key="1">
    <source>
        <dbReference type="SAM" id="Phobius"/>
    </source>
</evidence>
<dbReference type="RefSeq" id="WP_183513028.1">
    <property type="nucleotide sequence ID" value="NZ_BAABGK010000012.1"/>
</dbReference>
<proteinExistence type="predicted"/>
<name>A0A839QZS3_9MICC</name>
<organism evidence="2 3">
    <name type="scientific">Paeniglutamicibacter cryotolerans</name>
    <dbReference type="NCBI Taxonomy" id="670079"/>
    <lineage>
        <taxon>Bacteria</taxon>
        <taxon>Bacillati</taxon>
        <taxon>Actinomycetota</taxon>
        <taxon>Actinomycetes</taxon>
        <taxon>Micrococcales</taxon>
        <taxon>Micrococcaceae</taxon>
        <taxon>Paeniglutamicibacter</taxon>
    </lineage>
</organism>
<evidence type="ECO:0000313" key="3">
    <source>
        <dbReference type="Proteomes" id="UP000523000"/>
    </source>
</evidence>
<evidence type="ECO:0008006" key="4">
    <source>
        <dbReference type="Google" id="ProtNLM"/>
    </source>
</evidence>
<sequence length="167" mass="17274">MLQLALANLKTHSRRFIAVSLAVMIGTAFLAATLMVNSSTTASLQRSIGEAYETADLVATPDWNIAGEEGIEAIGDKALKAVAAVPGVAAVHGLSQSAVRVKAGNDVYNAGVVEYAADPSLRTVKLDAGVLPTAGDQIAVDSNLRRSSAFHSATSSSCKPRPPRARS</sequence>
<dbReference type="AlphaFoldDB" id="A0A839QZS3"/>
<keyword evidence="1" id="KW-0472">Membrane</keyword>
<evidence type="ECO:0000313" key="2">
    <source>
        <dbReference type="EMBL" id="MBB2997481.1"/>
    </source>
</evidence>
<keyword evidence="1" id="KW-1133">Transmembrane helix</keyword>
<keyword evidence="1" id="KW-0812">Transmembrane</keyword>
<dbReference type="Proteomes" id="UP000523000">
    <property type="component" value="Unassembled WGS sequence"/>
</dbReference>